<organism evidence="3 4">
    <name type="scientific">Aspergillus homomorphus (strain CBS 101889)</name>
    <dbReference type="NCBI Taxonomy" id="1450537"/>
    <lineage>
        <taxon>Eukaryota</taxon>
        <taxon>Fungi</taxon>
        <taxon>Dikarya</taxon>
        <taxon>Ascomycota</taxon>
        <taxon>Pezizomycotina</taxon>
        <taxon>Eurotiomycetes</taxon>
        <taxon>Eurotiomycetidae</taxon>
        <taxon>Eurotiales</taxon>
        <taxon>Aspergillaceae</taxon>
        <taxon>Aspergillus</taxon>
        <taxon>Aspergillus subgen. Circumdati</taxon>
    </lineage>
</organism>
<name>A0A395I3U8_ASPHC</name>
<evidence type="ECO:0000256" key="1">
    <source>
        <dbReference type="SAM" id="SignalP"/>
    </source>
</evidence>
<keyword evidence="1" id="KW-0732">Signal</keyword>
<evidence type="ECO:0000313" key="4">
    <source>
        <dbReference type="Proteomes" id="UP000248961"/>
    </source>
</evidence>
<dbReference type="GO" id="GO:0016788">
    <property type="term" value="F:hydrolase activity, acting on ester bonds"/>
    <property type="evidence" value="ECO:0007669"/>
    <property type="project" value="InterPro"/>
</dbReference>
<dbReference type="InterPro" id="IPR037460">
    <property type="entry name" value="SEST-like"/>
</dbReference>
<proteinExistence type="predicted"/>
<reference evidence="3 4" key="1">
    <citation type="submission" date="2018-02" db="EMBL/GenBank/DDBJ databases">
        <title>The genomes of Aspergillus section Nigri reveals drivers in fungal speciation.</title>
        <authorList>
            <consortium name="DOE Joint Genome Institute"/>
            <person name="Vesth T.C."/>
            <person name="Nybo J."/>
            <person name="Theobald S."/>
            <person name="Brandl J."/>
            <person name="Frisvad J.C."/>
            <person name="Nielsen K.F."/>
            <person name="Lyhne E.K."/>
            <person name="Kogle M.E."/>
            <person name="Kuo A."/>
            <person name="Riley R."/>
            <person name="Clum A."/>
            <person name="Nolan M."/>
            <person name="Lipzen A."/>
            <person name="Salamov A."/>
            <person name="Henrissat B."/>
            <person name="Wiebenga A."/>
            <person name="De vries R.P."/>
            <person name="Grigoriev I.V."/>
            <person name="Mortensen U.H."/>
            <person name="Andersen M.R."/>
            <person name="Baker S.E."/>
        </authorList>
    </citation>
    <scope>NUCLEOTIDE SEQUENCE [LARGE SCALE GENOMIC DNA]</scope>
    <source>
        <strain evidence="3 4">CBS 101889</strain>
    </source>
</reference>
<dbReference type="InterPro" id="IPR036514">
    <property type="entry name" value="SGNH_hydro_sf"/>
</dbReference>
<dbReference type="EMBL" id="KZ824273">
    <property type="protein sequence ID" value="RAL14760.1"/>
    <property type="molecule type" value="Genomic_DNA"/>
</dbReference>
<dbReference type="GO" id="GO:0006629">
    <property type="term" value="P:lipid metabolic process"/>
    <property type="evidence" value="ECO:0007669"/>
    <property type="project" value="TreeGrafter"/>
</dbReference>
<accession>A0A395I3U8</accession>
<feature type="chain" id="PRO_5017258391" evidence="1">
    <location>
        <begin position="16"/>
        <end position="630"/>
    </location>
</feature>
<dbReference type="Proteomes" id="UP000248961">
    <property type="component" value="Unassembled WGS sequence"/>
</dbReference>
<feature type="domain" description="SGNH hydrolase-type esterase" evidence="2">
    <location>
        <begin position="52"/>
        <end position="153"/>
    </location>
</feature>
<dbReference type="AlphaFoldDB" id="A0A395I3U8"/>
<dbReference type="InterPro" id="IPR013830">
    <property type="entry name" value="SGNH_hydro"/>
</dbReference>
<dbReference type="Pfam" id="PF13472">
    <property type="entry name" value="Lipase_GDSL_2"/>
    <property type="match status" value="1"/>
</dbReference>
<dbReference type="STRING" id="1450537.A0A395I3U8"/>
<dbReference type="OrthoDB" id="1896086at2759"/>
<dbReference type="GeneID" id="37202444"/>
<dbReference type="RefSeq" id="XP_025553914.1">
    <property type="nucleotide sequence ID" value="XM_025698155.1"/>
</dbReference>
<dbReference type="SUPFAM" id="SSF52266">
    <property type="entry name" value="SGNH hydrolase"/>
    <property type="match status" value="1"/>
</dbReference>
<dbReference type="PANTHER" id="PTHR37981">
    <property type="entry name" value="LIPASE 2"/>
    <property type="match status" value="1"/>
</dbReference>
<dbReference type="VEuPathDB" id="FungiDB:BO97DRAFT_441272"/>
<dbReference type="CDD" id="cd01823">
    <property type="entry name" value="SEST_like"/>
    <property type="match status" value="1"/>
</dbReference>
<evidence type="ECO:0000313" key="3">
    <source>
        <dbReference type="EMBL" id="RAL14760.1"/>
    </source>
</evidence>
<feature type="signal peptide" evidence="1">
    <location>
        <begin position="1"/>
        <end position="15"/>
    </location>
</feature>
<protein>
    <submittedName>
        <fullName evidence="3">Esterase family protein</fullName>
    </submittedName>
</protein>
<dbReference type="Gene3D" id="3.40.50.1110">
    <property type="entry name" value="SGNH hydrolase"/>
    <property type="match status" value="1"/>
</dbReference>
<evidence type="ECO:0000259" key="2">
    <source>
        <dbReference type="Pfam" id="PF13472"/>
    </source>
</evidence>
<keyword evidence="4" id="KW-1185">Reference proteome</keyword>
<dbReference type="PANTHER" id="PTHR37981:SF1">
    <property type="entry name" value="SGNH HYDROLASE-TYPE ESTERASE DOMAIN-CONTAINING PROTEIN"/>
    <property type="match status" value="1"/>
</dbReference>
<gene>
    <name evidence="3" type="ORF">BO97DRAFT_441272</name>
</gene>
<dbReference type="Pfam" id="PF18647">
    <property type="entry name" value="Fungal_lectin_2"/>
    <property type="match status" value="1"/>
</dbReference>
<sequence length="630" mass="71555">MIILILLLCLLASHAISTNSSSFDSFANATTFQHIANSAPPTDFSWINKWAAVGDSYTAGIGSGALWTEREEDRKCSRYDKSYPGLLHDVLGHQVKLFQYKACSGDRTGQIFDQIKNLDSNLDLVVITAGGNDLCLADIIKACIFLPFQGEDKCQEVLDLAQHNIERVLMPNIRKIIYAMQPKLSYNGFIVWVLYGQFFNIENEDCATKQDWSFPRLDPVAGGLSLTIDNRKKFNQLVVNINQAIRDVIYSISPRPWSSPYIRTADWDAFMRDGLHGQYCVPGSTGQYPDPSQPYLHFFKPDTTVSGHRDLRKKDVDDLMHLANHDPLLGAKITSERHYLRDVLLATPNCPADSGSIGLGLPDRWGKYFHPNELGHKTIASFVLSEIVAQRAVILQAENPRCQANADLFQCWQQQGRQDYASADLMNENYKIYCREYRPPTGHYEKEYVDERWFNYQTPDTHWFRLTLRNGAVFDKQQCLDSFDRVINSCDGNDPENPLNWKFGGRWVRGNYIYEVGVSNSFKRPWPVIKAVDGSCRGKYKFIFSDYTLRGKGWSTADFGQKCIRPRMVGCLGKGISVFDWKYLNGAEEHDGMEWELSVRVPIATSSRCFKNNRIAFECGGFTHGCEGNG</sequence>